<dbReference type="PROSITE" id="PS51406">
    <property type="entry name" value="FIBRINOGEN_C_2"/>
    <property type="match status" value="1"/>
</dbReference>
<dbReference type="EnsemblMetazoa" id="AATE009247-RA">
    <property type="protein sequence ID" value="AATE009247-PA.1"/>
    <property type="gene ID" value="AATE009247"/>
</dbReference>
<dbReference type="InterPro" id="IPR036056">
    <property type="entry name" value="Fibrinogen-like_C"/>
</dbReference>
<dbReference type="AlphaFoldDB" id="A0A182J0X9"/>
<proteinExistence type="predicted"/>
<protein>
    <submittedName>
        <fullName evidence="1">Fibrinogen C-terminal domain-containing protein</fullName>
    </submittedName>
</protein>
<reference evidence="1" key="1">
    <citation type="submission" date="2022-08" db="UniProtKB">
        <authorList>
            <consortium name="EnsemblMetazoa"/>
        </authorList>
    </citation>
    <scope>IDENTIFICATION</scope>
    <source>
        <strain evidence="1">EBRO</strain>
    </source>
</reference>
<dbReference type="GO" id="GO:0005615">
    <property type="term" value="C:extracellular space"/>
    <property type="evidence" value="ECO:0007669"/>
    <property type="project" value="TreeGrafter"/>
</dbReference>
<dbReference type="Gene3D" id="3.90.215.10">
    <property type="entry name" value="Gamma Fibrinogen, chain A, domain 1"/>
    <property type="match status" value="1"/>
</dbReference>
<dbReference type="VEuPathDB" id="VectorBase:AATE009247"/>
<dbReference type="SMART" id="SM00186">
    <property type="entry name" value="FBG"/>
    <property type="match status" value="1"/>
</dbReference>
<dbReference type="STRING" id="41427.A0A182J0X9"/>
<organism evidence="1">
    <name type="scientific">Anopheles atroparvus</name>
    <name type="common">European mosquito</name>
    <dbReference type="NCBI Taxonomy" id="41427"/>
    <lineage>
        <taxon>Eukaryota</taxon>
        <taxon>Metazoa</taxon>
        <taxon>Ecdysozoa</taxon>
        <taxon>Arthropoda</taxon>
        <taxon>Hexapoda</taxon>
        <taxon>Insecta</taxon>
        <taxon>Pterygota</taxon>
        <taxon>Neoptera</taxon>
        <taxon>Endopterygota</taxon>
        <taxon>Diptera</taxon>
        <taxon>Nematocera</taxon>
        <taxon>Culicoidea</taxon>
        <taxon>Culicidae</taxon>
        <taxon>Anophelinae</taxon>
        <taxon>Anopheles</taxon>
    </lineage>
</organism>
<dbReference type="SUPFAM" id="SSF56496">
    <property type="entry name" value="Fibrinogen C-terminal domain-like"/>
    <property type="match status" value="1"/>
</dbReference>
<dbReference type="PANTHER" id="PTHR19143:SF327">
    <property type="entry name" value="FI21813P1-RELATED"/>
    <property type="match status" value="1"/>
</dbReference>
<evidence type="ECO:0000313" key="1">
    <source>
        <dbReference type="EnsemblMetazoa" id="AATE009247-PA.1"/>
    </source>
</evidence>
<dbReference type="PANTHER" id="PTHR19143">
    <property type="entry name" value="FIBRINOGEN/TENASCIN/ANGIOPOEITIN"/>
    <property type="match status" value="1"/>
</dbReference>
<dbReference type="InterPro" id="IPR014716">
    <property type="entry name" value="Fibrinogen_a/b/g_C_1"/>
</dbReference>
<dbReference type="Pfam" id="PF00147">
    <property type="entry name" value="Fibrinogen_C"/>
    <property type="match status" value="1"/>
</dbReference>
<accession>A0A182J0X9</accession>
<dbReference type="InterPro" id="IPR002181">
    <property type="entry name" value="Fibrinogen_a/b/g_C_dom"/>
</dbReference>
<sequence>MSRGEEGSALGSTMAVDNFNLGGGWTVFQRRIDGAVNFYRNWTMYKNGFGDVNGEHWLGLEKLHLMMKSGRHELLVILEDHEGRSAYAHYESFQIGSEAEKYKLTVGGYSGTAGDALSVHDEEKFTTFDQDNDAEDDYDGADEEDDYNCAKKYNGAWWFNACYDSECLVLSSRHQGREAFQSRHQRGLHRERCEKLSPSLSLPRHGVEAQYTQVDSFSSRNASGIRAFRMMLWGVTVRVSLVESESRLWNTPK</sequence>
<dbReference type="CDD" id="cd00087">
    <property type="entry name" value="FReD"/>
    <property type="match status" value="1"/>
</dbReference>
<dbReference type="InterPro" id="IPR050373">
    <property type="entry name" value="Fibrinogen_C-term_domain"/>
</dbReference>
<name>A0A182J0X9_ANOAO</name>